<evidence type="ECO:0000313" key="3">
    <source>
        <dbReference type="Proteomes" id="UP000015453"/>
    </source>
</evidence>
<feature type="non-terminal residue" evidence="2">
    <location>
        <position position="1"/>
    </location>
</feature>
<dbReference type="OrthoDB" id="2684236at2759"/>
<feature type="domain" description="GRPD C-terminal" evidence="1">
    <location>
        <begin position="273"/>
        <end position="441"/>
    </location>
</feature>
<comment type="caution">
    <text evidence="2">The sequence shown here is derived from an EMBL/GenBank/DDBJ whole genome shotgun (WGS) entry which is preliminary data.</text>
</comment>
<keyword evidence="3" id="KW-1185">Reference proteome</keyword>
<dbReference type="InterPro" id="IPR009836">
    <property type="entry name" value="GRDP-like"/>
</dbReference>
<name>S8CIF1_9LAMI</name>
<organism evidence="2 3">
    <name type="scientific">Genlisea aurea</name>
    <dbReference type="NCBI Taxonomy" id="192259"/>
    <lineage>
        <taxon>Eukaryota</taxon>
        <taxon>Viridiplantae</taxon>
        <taxon>Streptophyta</taxon>
        <taxon>Embryophyta</taxon>
        <taxon>Tracheophyta</taxon>
        <taxon>Spermatophyta</taxon>
        <taxon>Magnoliopsida</taxon>
        <taxon>eudicotyledons</taxon>
        <taxon>Gunneridae</taxon>
        <taxon>Pentapetalae</taxon>
        <taxon>asterids</taxon>
        <taxon>lamiids</taxon>
        <taxon>Lamiales</taxon>
        <taxon>Lentibulariaceae</taxon>
        <taxon>Genlisea</taxon>
    </lineage>
</organism>
<accession>S8CIF1</accession>
<dbReference type="Pfam" id="PF25335">
    <property type="entry name" value="GRDP_C"/>
    <property type="match status" value="1"/>
</dbReference>
<protein>
    <recommendedName>
        <fullName evidence="1">GRPD C-terminal domain-containing protein</fullName>
    </recommendedName>
</protein>
<dbReference type="EMBL" id="AUSU01003648">
    <property type="protein sequence ID" value="EPS66495.1"/>
    <property type="molecule type" value="Genomic_DNA"/>
</dbReference>
<reference evidence="2 3" key="1">
    <citation type="journal article" date="2013" name="BMC Genomics">
        <title>The miniature genome of a carnivorous plant Genlisea aurea contains a low number of genes and short non-coding sequences.</title>
        <authorList>
            <person name="Leushkin E.V."/>
            <person name="Sutormin R.A."/>
            <person name="Nabieva E.R."/>
            <person name="Penin A.A."/>
            <person name="Kondrashov A.S."/>
            <person name="Logacheva M.D."/>
        </authorList>
    </citation>
    <scope>NUCLEOTIDE SEQUENCE [LARGE SCALE GENOMIC DNA]</scope>
</reference>
<dbReference type="PANTHER" id="PTHR34365">
    <property type="entry name" value="ENOLASE (DUF1399)"/>
    <property type="match status" value="1"/>
</dbReference>
<proteinExistence type="predicted"/>
<dbReference type="InterPro" id="IPR057518">
    <property type="entry name" value="GRDP_C"/>
</dbReference>
<evidence type="ECO:0000313" key="2">
    <source>
        <dbReference type="EMBL" id="EPS66495.1"/>
    </source>
</evidence>
<dbReference type="AlphaFoldDB" id="S8CIF1"/>
<feature type="non-terminal residue" evidence="2">
    <location>
        <position position="544"/>
    </location>
</feature>
<gene>
    <name evidence="2" type="ORF">M569_08281</name>
</gene>
<dbReference type="Pfam" id="PF07173">
    <property type="entry name" value="GRDP-like"/>
    <property type="match status" value="1"/>
</dbReference>
<dbReference type="PANTHER" id="PTHR34365:SF2">
    <property type="entry name" value="ENOLASE (DUF1399)"/>
    <property type="match status" value="1"/>
</dbReference>
<sequence length="544" mass="61461">VSKKESSSTSMEDDSLGFGVDLVSAARKNLGLFKTVADNHWLHQDSAIAEAIRRYDEVWMPLLAHLSTGPNPPLILPPLDVEWVWFCHSLDPVNYKQYCDSRFSKLISKTAIFDEENREYALNRSKRMWEAEFPAEPFEAADADDDVAAAFPPSNRNLSDRVSKQTEIYYKRFSEPSKQQRPFSSGGGSSLRQSMSFTWNDLLRAPSLSSCKEFNNGRLMRVHASITPPVEASYLLRCVPDRVTDDSGAMISDVYLKMNRHRPQSGRWLTRTVVDHAARECFVIRMRVGVGFWRWGGEVPKAVGREDRIIEIRQGAWSYVYGSTSIGRAPEKIVGTATPREPPEGYQFSWSFSTRNELFMQWDHPPSSPSVSALRLQFKTSSSEKTTVELLPGRQRQYRVRKPNPETAPDEDDGFITMIRFSDESPYGKATALLNWKHLVVDYLPEEDTVLVLLLCLAILRGISVMKREDVGNLLMRRRVQVSPDCGSVILHPSSQPPHPPPCAQPWYWNPNSVMAAAQEKGHFAVAASSPVEGSDELYRTGII</sequence>
<dbReference type="Proteomes" id="UP000015453">
    <property type="component" value="Unassembled WGS sequence"/>
</dbReference>
<evidence type="ECO:0000259" key="1">
    <source>
        <dbReference type="Pfam" id="PF25335"/>
    </source>
</evidence>